<feature type="transmembrane region" description="Helical" evidence="1">
    <location>
        <begin position="56"/>
        <end position="75"/>
    </location>
</feature>
<dbReference type="AlphaFoldDB" id="A0A3N0E1D4"/>
<keyword evidence="3" id="KW-1185">Reference proteome</keyword>
<accession>A0A3N0E1D4</accession>
<organism evidence="2 3">
    <name type="scientific">Halostreptopolyspora alba</name>
    <dbReference type="NCBI Taxonomy" id="2487137"/>
    <lineage>
        <taxon>Bacteria</taxon>
        <taxon>Bacillati</taxon>
        <taxon>Actinomycetota</taxon>
        <taxon>Actinomycetes</taxon>
        <taxon>Streptosporangiales</taxon>
        <taxon>Nocardiopsidaceae</taxon>
        <taxon>Halostreptopolyspora</taxon>
    </lineage>
</organism>
<gene>
    <name evidence="2" type="ORF">EFW17_21635</name>
</gene>
<dbReference type="OrthoDB" id="3432206at2"/>
<keyword evidence="1" id="KW-1133">Transmembrane helix</keyword>
<evidence type="ECO:0000313" key="3">
    <source>
        <dbReference type="Proteomes" id="UP000269198"/>
    </source>
</evidence>
<reference evidence="2 3" key="1">
    <citation type="submission" date="2018-11" db="EMBL/GenBank/DDBJ databases">
        <title>The genome draft of YIM 96095.</title>
        <authorList>
            <person name="Tang S.-K."/>
            <person name="Chunyu W.-X."/>
            <person name="Feng Y.-Z."/>
        </authorList>
    </citation>
    <scope>NUCLEOTIDE SEQUENCE [LARGE SCALE GENOMIC DNA]</scope>
    <source>
        <strain evidence="2 3">YIM 96095</strain>
    </source>
</reference>
<feature type="transmembrane region" description="Helical" evidence="1">
    <location>
        <begin position="30"/>
        <end position="50"/>
    </location>
</feature>
<dbReference type="Proteomes" id="UP000269198">
    <property type="component" value="Unassembled WGS sequence"/>
</dbReference>
<evidence type="ECO:0000256" key="1">
    <source>
        <dbReference type="SAM" id="Phobius"/>
    </source>
</evidence>
<protein>
    <submittedName>
        <fullName evidence="2">Uncharacterized protein</fullName>
    </submittedName>
</protein>
<keyword evidence="1" id="KW-0812">Transmembrane</keyword>
<dbReference type="EMBL" id="RJMB01000031">
    <property type="protein sequence ID" value="RNL81641.1"/>
    <property type="molecule type" value="Genomic_DNA"/>
</dbReference>
<name>A0A3N0E1D4_9ACTN</name>
<keyword evidence="1" id="KW-0472">Membrane</keyword>
<comment type="caution">
    <text evidence="2">The sequence shown here is derived from an EMBL/GenBank/DDBJ whole genome shotgun (WGS) entry which is preliminary data.</text>
</comment>
<dbReference type="RefSeq" id="WP_123203278.1">
    <property type="nucleotide sequence ID" value="NZ_RJMB01000031.1"/>
</dbReference>
<proteinExistence type="predicted"/>
<sequence>MTESEAGPYIRGYQQEGGAWAPTNNHRGRLGSWVAVAFLTVGFALGGLSLVMGPAWWLMAAGAVLILVGGGLCLVTDIFTDVVLDDPHDVAEEPHTTPLYRIKRRLRRTGHATR</sequence>
<evidence type="ECO:0000313" key="2">
    <source>
        <dbReference type="EMBL" id="RNL81641.1"/>
    </source>
</evidence>